<dbReference type="InterPro" id="IPR016040">
    <property type="entry name" value="NAD(P)-bd_dom"/>
</dbReference>
<dbReference type="SUPFAM" id="SSF51735">
    <property type="entry name" value="NAD(P)-binding Rossmann-fold domains"/>
    <property type="match status" value="1"/>
</dbReference>
<dbReference type="InterPro" id="IPR051225">
    <property type="entry name" value="NAD(P)_epim/dehydratase"/>
</dbReference>
<evidence type="ECO:0000256" key="1">
    <source>
        <dbReference type="ARBA" id="ARBA00007637"/>
    </source>
</evidence>
<dbReference type="OrthoDB" id="9772736at2"/>
<sequence length="481" mass="53324">MTTKRTRVFLTGAAGNWGRFTLDEFRSRADRFDVIALVLPTPGDMSAIRQYEEMPNLEVRFGDLTDYSAVEQCVRGADFVVHLGGIVSPVGDDNPELAHRVNVGSMRNIVRAVLAQPDPSAIGVVGVGTIAQTGDRNPPHHWGRIGDPLRCAHFDGYGQSKIVAEKVLVDSGLPKWVWLRQTGIFHPGMLAIRDPIMTHSPFGGVMEWVSAQDSARLVANLCEDDVASEVWCNMFNIGGGEQWRLTNWELQTRISAAIGVRDVRKWYDRDWFATKNFHGQWYTDSDDLQALVPFRADTFDAALASAVAKNPSLKMAGLMPPWVVKNLFLKPLTVKPRGTMAFVRDNDEAKIKAYFGSRREWAEIGDWSTFWPPRPSRVPSLLDHGYDEAKDPAEWTAADYAAAADFRGGELVSTEADAGDVAARLKWRCADGHEFTGSPRLVLCGGHWCPQCVCDTADFPRQAARNRFLAQLEVYGSVVGA</sequence>
<dbReference type="KEGG" id="mauu:NCTC10437_02749"/>
<comment type="similarity">
    <text evidence="1">Belongs to the NAD(P)-dependent epimerase/dehydratase family.</text>
</comment>
<dbReference type="InterPro" id="IPR036291">
    <property type="entry name" value="NAD(P)-bd_dom_sf"/>
</dbReference>
<dbReference type="Gene3D" id="3.40.50.720">
    <property type="entry name" value="NAD(P)-binding Rossmann-like Domain"/>
    <property type="match status" value="1"/>
</dbReference>
<organism evidence="3 4">
    <name type="scientific">Mycolicibacterium aurum</name>
    <name type="common">Mycobacterium aurum</name>
    <dbReference type="NCBI Taxonomy" id="1791"/>
    <lineage>
        <taxon>Bacteria</taxon>
        <taxon>Bacillati</taxon>
        <taxon>Actinomycetota</taxon>
        <taxon>Actinomycetes</taxon>
        <taxon>Mycobacteriales</taxon>
        <taxon>Mycobacteriaceae</taxon>
        <taxon>Mycolicibacterium</taxon>
    </lineage>
</organism>
<evidence type="ECO:0000313" key="4">
    <source>
        <dbReference type="Proteomes" id="UP000279306"/>
    </source>
</evidence>
<dbReference type="GO" id="GO:0008743">
    <property type="term" value="F:L-threonine 3-dehydrogenase activity"/>
    <property type="evidence" value="ECO:0007669"/>
    <property type="project" value="TreeGrafter"/>
</dbReference>
<feature type="domain" description="NAD(P)-binding" evidence="2">
    <location>
        <begin position="12"/>
        <end position="185"/>
    </location>
</feature>
<protein>
    <submittedName>
        <fullName evidence="3">RmlD substrate binding domain-containing protein</fullName>
    </submittedName>
</protein>
<dbReference type="Pfam" id="PF13460">
    <property type="entry name" value="NAD_binding_10"/>
    <property type="match status" value="1"/>
</dbReference>
<keyword evidence="4" id="KW-1185">Reference proteome</keyword>
<dbReference type="AlphaFoldDB" id="A0A448IRC4"/>
<evidence type="ECO:0000313" key="3">
    <source>
        <dbReference type="EMBL" id="VEG54965.1"/>
    </source>
</evidence>
<dbReference type="PANTHER" id="PTHR42687">
    <property type="entry name" value="L-THREONINE 3-DEHYDROGENASE"/>
    <property type="match status" value="1"/>
</dbReference>
<dbReference type="GO" id="GO:0006567">
    <property type="term" value="P:L-threonine catabolic process"/>
    <property type="evidence" value="ECO:0007669"/>
    <property type="project" value="TreeGrafter"/>
</dbReference>
<dbReference type="RefSeq" id="WP_048634454.1">
    <property type="nucleotide sequence ID" value="NZ_CVQQ01000020.1"/>
</dbReference>
<proteinExistence type="inferred from homology"/>
<evidence type="ECO:0000259" key="2">
    <source>
        <dbReference type="Pfam" id="PF13460"/>
    </source>
</evidence>
<dbReference type="Proteomes" id="UP000279306">
    <property type="component" value="Chromosome"/>
</dbReference>
<reference evidence="3 4" key="1">
    <citation type="submission" date="2018-12" db="EMBL/GenBank/DDBJ databases">
        <authorList>
            <consortium name="Pathogen Informatics"/>
        </authorList>
    </citation>
    <scope>NUCLEOTIDE SEQUENCE [LARGE SCALE GENOMIC DNA]</scope>
    <source>
        <strain evidence="3 4">NCTC10437</strain>
    </source>
</reference>
<dbReference type="STRING" id="1791.GCA_001049355_04605"/>
<accession>A0A448IRC4</accession>
<dbReference type="EMBL" id="LR134356">
    <property type="protein sequence ID" value="VEG54965.1"/>
    <property type="molecule type" value="Genomic_DNA"/>
</dbReference>
<dbReference type="PANTHER" id="PTHR42687:SF1">
    <property type="entry name" value="L-THREONINE 3-DEHYDROGENASE, MITOCHONDRIAL"/>
    <property type="match status" value="1"/>
</dbReference>
<name>A0A448IRC4_MYCAU</name>
<gene>
    <name evidence="3" type="ORF">NCTC10437_02749</name>
</gene>